<comment type="caution">
    <text evidence="7">The sequence shown here is derived from an EMBL/GenBank/DDBJ whole genome shotgun (WGS) entry which is preliminary data.</text>
</comment>
<accession>A0AAD1XZX0</accession>
<comment type="subcellular location">
    <subcellularLocation>
        <location evidence="1">Nucleus</location>
    </subcellularLocation>
</comment>
<evidence type="ECO:0000256" key="3">
    <source>
        <dbReference type="ARBA" id="ARBA00022786"/>
    </source>
</evidence>
<dbReference type="InterPro" id="IPR011333">
    <property type="entry name" value="SKP1/BTB/POZ_sf"/>
</dbReference>
<evidence type="ECO:0000256" key="2">
    <source>
        <dbReference type="ARBA" id="ARBA00010846"/>
    </source>
</evidence>
<dbReference type="PROSITE" id="PS50097">
    <property type="entry name" value="BTB"/>
    <property type="match status" value="1"/>
</dbReference>
<dbReference type="Pfam" id="PF00651">
    <property type="entry name" value="BTB"/>
    <property type="match status" value="1"/>
</dbReference>
<evidence type="ECO:0000259" key="6">
    <source>
        <dbReference type="PROSITE" id="PS50097"/>
    </source>
</evidence>
<dbReference type="Gene3D" id="3.30.710.10">
    <property type="entry name" value="Potassium Channel Kv1.1, Chain A"/>
    <property type="match status" value="1"/>
</dbReference>
<dbReference type="EMBL" id="CAMPGE010023832">
    <property type="protein sequence ID" value="CAI2381721.1"/>
    <property type="molecule type" value="Genomic_DNA"/>
</dbReference>
<evidence type="ECO:0000313" key="8">
    <source>
        <dbReference type="Proteomes" id="UP001295684"/>
    </source>
</evidence>
<organism evidence="7 8">
    <name type="scientific">Euplotes crassus</name>
    <dbReference type="NCBI Taxonomy" id="5936"/>
    <lineage>
        <taxon>Eukaryota</taxon>
        <taxon>Sar</taxon>
        <taxon>Alveolata</taxon>
        <taxon>Ciliophora</taxon>
        <taxon>Intramacronucleata</taxon>
        <taxon>Spirotrichea</taxon>
        <taxon>Hypotrichia</taxon>
        <taxon>Euplotida</taxon>
        <taxon>Euplotidae</taxon>
        <taxon>Moneuplotes</taxon>
    </lineage>
</organism>
<evidence type="ECO:0000256" key="4">
    <source>
        <dbReference type="ARBA" id="ARBA00023242"/>
    </source>
</evidence>
<keyword evidence="8" id="KW-1185">Reference proteome</keyword>
<dbReference type="CDD" id="cd18186">
    <property type="entry name" value="BTB_POZ_ZBTB_KLHL-like"/>
    <property type="match status" value="1"/>
</dbReference>
<dbReference type="PANTHER" id="PTHR24413">
    <property type="entry name" value="SPECKLE-TYPE POZ PROTEIN"/>
    <property type="match status" value="1"/>
</dbReference>
<protein>
    <recommendedName>
        <fullName evidence="6">BTB domain-containing protein</fullName>
    </recommendedName>
</protein>
<feature type="region of interest" description="Disordered" evidence="5">
    <location>
        <begin position="1"/>
        <end position="23"/>
    </location>
</feature>
<dbReference type="AlphaFoldDB" id="A0AAD1XZX0"/>
<sequence>MSEQVRKLLKAKRGQDSDSPRDIYPTSQYPKDLSKFINKKKYSDIKLVIQRRHVIRAHKIILAKCEFFDAMFSSNMKEKNHKVFFIDDVSFPIMVQLIKFLYTDGCDVTLDNVMNLFKAADIYGIKKLKYICEQTLINNICIENAANTFSEADRHYTDRLRDVSLKYILQNFDPVTKTQGFENLVRHHPDLVIEVLRNRKI</sequence>
<feature type="domain" description="BTB" evidence="6">
    <location>
        <begin position="43"/>
        <end position="110"/>
    </location>
</feature>
<dbReference type="SMART" id="SM00225">
    <property type="entry name" value="BTB"/>
    <property type="match status" value="1"/>
</dbReference>
<comment type="similarity">
    <text evidence="2">Belongs to the Tdpoz family.</text>
</comment>
<keyword evidence="4" id="KW-0539">Nucleus</keyword>
<reference evidence="7" key="1">
    <citation type="submission" date="2023-07" db="EMBL/GenBank/DDBJ databases">
        <authorList>
            <consortium name="AG Swart"/>
            <person name="Singh M."/>
            <person name="Singh A."/>
            <person name="Seah K."/>
            <person name="Emmerich C."/>
        </authorList>
    </citation>
    <scope>NUCLEOTIDE SEQUENCE</scope>
    <source>
        <strain evidence="7">DP1</strain>
    </source>
</reference>
<dbReference type="InterPro" id="IPR056423">
    <property type="entry name" value="BACK_BPM_SPOP"/>
</dbReference>
<name>A0AAD1XZX0_EUPCR</name>
<dbReference type="Gene3D" id="1.25.40.420">
    <property type="match status" value="1"/>
</dbReference>
<evidence type="ECO:0000256" key="1">
    <source>
        <dbReference type="ARBA" id="ARBA00004123"/>
    </source>
</evidence>
<dbReference type="Proteomes" id="UP001295684">
    <property type="component" value="Unassembled WGS sequence"/>
</dbReference>
<dbReference type="GO" id="GO:0005634">
    <property type="term" value="C:nucleus"/>
    <property type="evidence" value="ECO:0007669"/>
    <property type="project" value="UniProtKB-SubCell"/>
</dbReference>
<keyword evidence="3" id="KW-0833">Ubl conjugation pathway</keyword>
<evidence type="ECO:0000313" key="7">
    <source>
        <dbReference type="EMBL" id="CAI2381721.1"/>
    </source>
</evidence>
<gene>
    <name evidence="7" type="ORF">ECRASSUSDP1_LOCUS23179</name>
</gene>
<proteinExistence type="inferred from homology"/>
<dbReference type="SUPFAM" id="SSF54695">
    <property type="entry name" value="POZ domain"/>
    <property type="match status" value="1"/>
</dbReference>
<dbReference type="Pfam" id="PF24570">
    <property type="entry name" value="BACK_BPM_SPOP"/>
    <property type="match status" value="1"/>
</dbReference>
<evidence type="ECO:0000256" key="5">
    <source>
        <dbReference type="SAM" id="MobiDB-lite"/>
    </source>
</evidence>
<dbReference type="InterPro" id="IPR000210">
    <property type="entry name" value="BTB/POZ_dom"/>
</dbReference>